<dbReference type="EMBL" id="UINC01106556">
    <property type="protein sequence ID" value="SVC71305.1"/>
    <property type="molecule type" value="Genomic_DNA"/>
</dbReference>
<feature type="non-terminal residue" evidence="1">
    <location>
        <position position="30"/>
    </location>
</feature>
<organism evidence="1">
    <name type="scientific">marine metagenome</name>
    <dbReference type="NCBI Taxonomy" id="408172"/>
    <lineage>
        <taxon>unclassified sequences</taxon>
        <taxon>metagenomes</taxon>
        <taxon>ecological metagenomes</taxon>
    </lineage>
</organism>
<proteinExistence type="predicted"/>
<sequence>MIPSCGGSCPVIRRGTGARTISENPTAVKI</sequence>
<reference evidence="1" key="1">
    <citation type="submission" date="2018-05" db="EMBL/GenBank/DDBJ databases">
        <authorList>
            <person name="Lanie J.A."/>
            <person name="Ng W.-L."/>
            <person name="Kazmierczak K.M."/>
            <person name="Andrzejewski T.M."/>
            <person name="Davidsen T.M."/>
            <person name="Wayne K.J."/>
            <person name="Tettelin H."/>
            <person name="Glass J.I."/>
            <person name="Rusch D."/>
            <person name="Podicherti R."/>
            <person name="Tsui H.-C.T."/>
            <person name="Winkler M.E."/>
        </authorList>
    </citation>
    <scope>NUCLEOTIDE SEQUENCE</scope>
</reference>
<name>A0A382PFB3_9ZZZZ</name>
<gene>
    <name evidence="1" type="ORF">METZ01_LOCUS324159</name>
</gene>
<protein>
    <submittedName>
        <fullName evidence="1">Uncharacterized protein</fullName>
    </submittedName>
</protein>
<dbReference type="AlphaFoldDB" id="A0A382PFB3"/>
<accession>A0A382PFB3</accession>
<evidence type="ECO:0000313" key="1">
    <source>
        <dbReference type="EMBL" id="SVC71305.1"/>
    </source>
</evidence>
<feature type="non-terminal residue" evidence="1">
    <location>
        <position position="1"/>
    </location>
</feature>